<gene>
    <name evidence="1" type="ORF">DFO60_4812</name>
</gene>
<dbReference type="EMBL" id="QRDL01000010">
    <property type="protein sequence ID" value="REC99016.1"/>
    <property type="molecule type" value="Genomic_DNA"/>
</dbReference>
<reference evidence="1 2" key="1">
    <citation type="submission" date="2018-07" db="EMBL/GenBank/DDBJ databases">
        <title>Genome sequencing of rice bacterial endophytes.</title>
        <authorList>
            <person name="Venturi V."/>
        </authorList>
    </citation>
    <scope>NUCLEOTIDE SEQUENCE [LARGE SCALE GENOMIC DNA]</scope>
    <source>
        <strain evidence="1 2">AG1002</strain>
    </source>
</reference>
<accession>A0A3D9E7H5</accession>
<dbReference type="RefSeq" id="WP_147302604.1">
    <property type="nucleotide sequence ID" value="NZ_QRDL01000010.1"/>
</dbReference>
<comment type="caution">
    <text evidence="1">The sequence shown here is derived from an EMBL/GenBank/DDBJ whole genome shotgun (WGS) entry which is preliminary data.</text>
</comment>
<name>A0A3D9E7H5_ECTOL</name>
<evidence type="ECO:0000313" key="2">
    <source>
        <dbReference type="Proteomes" id="UP000256988"/>
    </source>
</evidence>
<evidence type="ECO:0000313" key="1">
    <source>
        <dbReference type="EMBL" id="REC99016.1"/>
    </source>
</evidence>
<proteinExistence type="predicted"/>
<dbReference type="AlphaFoldDB" id="A0A3D9E7H5"/>
<organism evidence="1 2">
    <name type="scientific">Ectopseudomonas oleovorans</name>
    <name type="common">Pseudomonas oleovorans</name>
    <dbReference type="NCBI Taxonomy" id="301"/>
    <lineage>
        <taxon>Bacteria</taxon>
        <taxon>Pseudomonadati</taxon>
        <taxon>Pseudomonadota</taxon>
        <taxon>Gammaproteobacteria</taxon>
        <taxon>Pseudomonadales</taxon>
        <taxon>Pseudomonadaceae</taxon>
        <taxon>Ectopseudomonas</taxon>
    </lineage>
</organism>
<dbReference type="Proteomes" id="UP000256988">
    <property type="component" value="Unassembled WGS sequence"/>
</dbReference>
<protein>
    <submittedName>
        <fullName evidence="1">Uncharacterized protein</fullName>
    </submittedName>
</protein>
<sequence>MTSYGFKKRIGTDASDPEFVLHHCGAPTRIQIQDSSSWGGGYAVSVDHLDDEAEPHLQWVALSIASFAEAARVAIGHFEANLLAREQSAAPGAEPGSPWPALCG</sequence>